<comment type="caution">
    <text evidence="3">The sequence shown here is derived from an EMBL/GenBank/DDBJ whole genome shotgun (WGS) entry which is preliminary data.</text>
</comment>
<organism evidence="3 4">
    <name type="scientific">Daphnia magna</name>
    <dbReference type="NCBI Taxonomy" id="35525"/>
    <lineage>
        <taxon>Eukaryota</taxon>
        <taxon>Metazoa</taxon>
        <taxon>Ecdysozoa</taxon>
        <taxon>Arthropoda</taxon>
        <taxon>Crustacea</taxon>
        <taxon>Branchiopoda</taxon>
        <taxon>Diplostraca</taxon>
        <taxon>Cladocera</taxon>
        <taxon>Anomopoda</taxon>
        <taxon>Daphniidae</taxon>
        <taxon>Daphnia</taxon>
    </lineage>
</organism>
<keyword evidence="4" id="KW-1185">Reference proteome</keyword>
<feature type="signal peptide" evidence="2">
    <location>
        <begin position="1"/>
        <end position="16"/>
    </location>
</feature>
<keyword evidence="1" id="KW-1133">Transmembrane helix</keyword>
<keyword evidence="2" id="KW-0732">Signal</keyword>
<evidence type="ECO:0000256" key="2">
    <source>
        <dbReference type="SAM" id="SignalP"/>
    </source>
</evidence>
<dbReference type="EMBL" id="JAOYFB010000002">
    <property type="protein sequence ID" value="KAK4007260.1"/>
    <property type="molecule type" value="Genomic_DNA"/>
</dbReference>
<evidence type="ECO:0000256" key="1">
    <source>
        <dbReference type="SAM" id="Phobius"/>
    </source>
</evidence>
<sequence>MTLLALLVLETSYGRSLLPPTSVVIQDLDGRPMDDPKAGLKNRTLGCPEYEIIGLRHRMTHRDVENKLPLLDEMVHTLMSRDTDSRIIPREEEAVRAWLASDKIFHIMRDHPAHCLFGYIMGCRFGILINLFYVMWCCCSDFFFNEKKKVAGELKSTRIVQESVRRRPRCF</sequence>
<evidence type="ECO:0000313" key="4">
    <source>
        <dbReference type="Proteomes" id="UP001234178"/>
    </source>
</evidence>
<protein>
    <submittedName>
        <fullName evidence="3">Uncharacterized protein</fullName>
    </submittedName>
</protein>
<accession>A0ABQ9Z2Y8</accession>
<keyword evidence="1" id="KW-0812">Transmembrane</keyword>
<name>A0ABQ9Z2Y8_9CRUS</name>
<keyword evidence="1" id="KW-0472">Membrane</keyword>
<proteinExistence type="predicted"/>
<dbReference type="Proteomes" id="UP001234178">
    <property type="component" value="Unassembled WGS sequence"/>
</dbReference>
<gene>
    <name evidence="3" type="ORF">OUZ56_012420</name>
</gene>
<feature type="chain" id="PRO_5046852217" evidence="2">
    <location>
        <begin position="17"/>
        <end position="171"/>
    </location>
</feature>
<feature type="transmembrane region" description="Helical" evidence="1">
    <location>
        <begin position="116"/>
        <end position="139"/>
    </location>
</feature>
<reference evidence="3 4" key="1">
    <citation type="journal article" date="2023" name="Nucleic Acids Res.">
        <title>The hologenome of Daphnia magna reveals possible DNA methylation and microbiome-mediated evolution of the host genome.</title>
        <authorList>
            <person name="Chaturvedi A."/>
            <person name="Li X."/>
            <person name="Dhandapani V."/>
            <person name="Marshall H."/>
            <person name="Kissane S."/>
            <person name="Cuenca-Cambronero M."/>
            <person name="Asole G."/>
            <person name="Calvet F."/>
            <person name="Ruiz-Romero M."/>
            <person name="Marangio P."/>
            <person name="Guigo R."/>
            <person name="Rago D."/>
            <person name="Mirbahai L."/>
            <person name="Eastwood N."/>
            <person name="Colbourne J.K."/>
            <person name="Zhou J."/>
            <person name="Mallon E."/>
            <person name="Orsini L."/>
        </authorList>
    </citation>
    <scope>NUCLEOTIDE SEQUENCE [LARGE SCALE GENOMIC DNA]</scope>
    <source>
        <strain evidence="3">LRV0_1</strain>
    </source>
</reference>
<evidence type="ECO:0000313" key="3">
    <source>
        <dbReference type="EMBL" id="KAK4007260.1"/>
    </source>
</evidence>